<keyword evidence="4" id="KW-1185">Reference proteome</keyword>
<gene>
    <name evidence="3" type="ordered locus">GPOL_c31480</name>
</gene>
<dbReference type="GeneID" id="90160178"/>
<accession>H6MWF8</accession>
<evidence type="ECO:0000256" key="2">
    <source>
        <dbReference type="SAM" id="MobiDB-lite"/>
    </source>
</evidence>
<dbReference type="KEGG" id="gpo:GPOL_c31480"/>
<protein>
    <recommendedName>
        <fullName evidence="5">Asp23/Gls24 family envelope stress response protein</fullName>
    </recommendedName>
</protein>
<evidence type="ECO:0000256" key="1">
    <source>
        <dbReference type="ARBA" id="ARBA00005721"/>
    </source>
</evidence>
<proteinExistence type="inferred from homology"/>
<dbReference type="AlphaFoldDB" id="H6MWF8"/>
<evidence type="ECO:0000313" key="3">
    <source>
        <dbReference type="EMBL" id="AFA74163.1"/>
    </source>
</evidence>
<evidence type="ECO:0000313" key="4">
    <source>
        <dbReference type="Proteomes" id="UP000009154"/>
    </source>
</evidence>
<feature type="compositionally biased region" description="Acidic residues" evidence="2">
    <location>
        <begin position="177"/>
        <end position="196"/>
    </location>
</feature>
<dbReference type="EMBL" id="CP003119">
    <property type="protein sequence ID" value="AFA74163.1"/>
    <property type="molecule type" value="Genomic_DNA"/>
</dbReference>
<evidence type="ECO:0008006" key="5">
    <source>
        <dbReference type="Google" id="ProtNLM"/>
    </source>
</evidence>
<comment type="similarity">
    <text evidence="1">Belongs to the asp23 family.</text>
</comment>
<dbReference type="eggNOG" id="COG1302">
    <property type="taxonomic scope" value="Bacteria"/>
</dbReference>
<dbReference type="HOGENOM" id="CLU_116204_0_0_11"/>
<dbReference type="Proteomes" id="UP000009154">
    <property type="component" value="Chromosome"/>
</dbReference>
<dbReference type="STRING" id="1112204.GPOL_c31480"/>
<name>H6MWF8_GORPV</name>
<organism evidence="3 4">
    <name type="scientific">Gordonia polyisoprenivorans (strain DSM 44266 / VH2)</name>
    <dbReference type="NCBI Taxonomy" id="1112204"/>
    <lineage>
        <taxon>Bacteria</taxon>
        <taxon>Bacillati</taxon>
        <taxon>Actinomycetota</taxon>
        <taxon>Actinomycetes</taxon>
        <taxon>Mycobacteriales</taxon>
        <taxon>Gordoniaceae</taxon>
        <taxon>Gordonia</taxon>
    </lineage>
</organism>
<dbReference type="InterPro" id="IPR005531">
    <property type="entry name" value="Asp23"/>
</dbReference>
<dbReference type="Pfam" id="PF03780">
    <property type="entry name" value="Asp23"/>
    <property type="match status" value="1"/>
</dbReference>
<feature type="region of interest" description="Disordered" evidence="2">
    <location>
        <begin position="163"/>
        <end position="204"/>
    </location>
</feature>
<dbReference type="RefSeq" id="WP_014360634.1">
    <property type="nucleotide sequence ID" value="NC_016906.1"/>
</dbReference>
<sequence length="204" mass="21216">MAESSNPTRTGATVTRGVDNVRPDAVGTAAPATGDAKGALIIADRVGAKIARRAALDIDGVTRYSNTIGSLLGPGALGAAYPAVRVDMSDTAPLVEVTVALTWPCAVAQVCRDVRAHVADELARLTGIRPSRVDVTVGTITTDNGDSTTRDGYVELPAVSEFEKRGSQAHATVPDDTVPEDTDTDTDMVTDTDDTETVQGRVHS</sequence>
<reference evidence="3 4" key="1">
    <citation type="journal article" date="2012" name="Appl. Environ. Microbiol.">
        <title>Involvement of two latex-clearing proteins during rubber degradation and insights into the subsequent degradation pathway revealed by the genome sequence of Gordonia polyisoprenivorans strain VH2.</title>
        <authorList>
            <person name="Hiessl S."/>
            <person name="Schuldes J."/>
            <person name="Thurmer A."/>
            <person name="Halbsguth T."/>
            <person name="Broker D."/>
            <person name="Angelov A."/>
            <person name="Liebl W."/>
            <person name="Daniel R."/>
            <person name="Steinbuchel A."/>
        </authorList>
    </citation>
    <scope>NUCLEOTIDE SEQUENCE [LARGE SCALE GENOMIC DNA]</scope>
    <source>
        <strain evidence="4">DSM 44266 / VH2</strain>
    </source>
</reference>